<comment type="caution">
    <text evidence="3">The sequence shown here is derived from an EMBL/GenBank/DDBJ whole genome shotgun (WGS) entry which is preliminary data.</text>
</comment>
<dbReference type="Gene3D" id="3.30.370.10">
    <property type="entry name" value="Barstar-like"/>
    <property type="match status" value="1"/>
</dbReference>
<dbReference type="InterPro" id="IPR000468">
    <property type="entry name" value="Barstar"/>
</dbReference>
<dbReference type="EMBL" id="JBJUVG010000002">
    <property type="protein sequence ID" value="MFM9413052.1"/>
    <property type="molecule type" value="Genomic_DNA"/>
</dbReference>
<evidence type="ECO:0000313" key="4">
    <source>
        <dbReference type="Proteomes" id="UP001631949"/>
    </source>
</evidence>
<comment type="similarity">
    <text evidence="1">Belongs to the barstar family.</text>
</comment>
<accession>A0ABW9GWK5</accession>
<evidence type="ECO:0000259" key="2">
    <source>
        <dbReference type="Pfam" id="PF01337"/>
    </source>
</evidence>
<organism evidence="3 4">
    <name type="scientific">Peptococcus simiae</name>
    <dbReference type="NCBI Taxonomy" id="1643805"/>
    <lineage>
        <taxon>Bacteria</taxon>
        <taxon>Bacillati</taxon>
        <taxon>Bacillota</taxon>
        <taxon>Clostridia</taxon>
        <taxon>Eubacteriales</taxon>
        <taxon>Peptococcaceae</taxon>
        <taxon>Peptococcus</taxon>
    </lineage>
</organism>
<keyword evidence="4" id="KW-1185">Reference proteome</keyword>
<name>A0ABW9GWK5_9FIRM</name>
<reference evidence="3 4" key="1">
    <citation type="journal article" date="2016" name="Int. J. Syst. Evol. Microbiol.">
        <title>Peptococcus simiae sp. nov., isolated from rhesus macaque faeces and emended description of the genus Peptococcus.</title>
        <authorList>
            <person name="Shkoporov A.N."/>
            <person name="Efimov B.A."/>
            <person name="Kondova I."/>
            <person name="Ouwerling B."/>
            <person name="Chaplin A.V."/>
            <person name="Shcherbakova V.A."/>
            <person name="Langermans J.A.M."/>
        </authorList>
    </citation>
    <scope>NUCLEOTIDE SEQUENCE [LARGE SCALE GENOMIC DNA]</scope>
    <source>
        <strain evidence="3 4">M108</strain>
    </source>
</reference>
<evidence type="ECO:0000256" key="1">
    <source>
        <dbReference type="ARBA" id="ARBA00006845"/>
    </source>
</evidence>
<gene>
    <name evidence="3" type="ORF">ACKQTC_01505</name>
</gene>
<dbReference type="SUPFAM" id="SSF52038">
    <property type="entry name" value="Barstar-related"/>
    <property type="match status" value="1"/>
</dbReference>
<proteinExistence type="inferred from homology"/>
<protein>
    <submittedName>
        <fullName evidence="3">Barstar family protein</fullName>
    </submittedName>
</protein>
<feature type="domain" description="Barstar (barnase inhibitor)" evidence="2">
    <location>
        <begin position="3"/>
        <end position="77"/>
    </location>
</feature>
<dbReference type="RefSeq" id="WP_408976671.1">
    <property type="nucleotide sequence ID" value="NZ_JBJUVG010000002.1"/>
</dbReference>
<dbReference type="InterPro" id="IPR035905">
    <property type="entry name" value="Barstar-like_sf"/>
</dbReference>
<dbReference type="Pfam" id="PF01337">
    <property type="entry name" value="Barstar"/>
    <property type="match status" value="1"/>
</dbReference>
<evidence type="ECO:0000313" key="3">
    <source>
        <dbReference type="EMBL" id="MFM9413052.1"/>
    </source>
</evidence>
<dbReference type="Proteomes" id="UP001631949">
    <property type="component" value="Unassembled WGS sequence"/>
</dbReference>
<sequence length="97" mass="11095">MIIIDGRDMLNRDTIHDYLKNKFNLSAHYGENLDALWDELSERDGLALVFLHADEMVDALGPYGNALLALFRDLVQENPNNRLFYEMPPSIDPGCKN</sequence>